<dbReference type="Gene3D" id="3.30.1360.120">
    <property type="entry name" value="Probable tRNA modification gtpase trme, domain 1"/>
    <property type="match status" value="1"/>
</dbReference>
<dbReference type="SUPFAM" id="SSF101790">
    <property type="entry name" value="Aminomethyltransferase beta-barrel domain"/>
    <property type="match status" value="1"/>
</dbReference>
<feature type="domain" description="GCVT N-terminal" evidence="3">
    <location>
        <begin position="606"/>
        <end position="874"/>
    </location>
</feature>
<proteinExistence type="inferred from homology"/>
<accession>A0ABY6Q5Q2</accession>
<protein>
    <submittedName>
        <fullName evidence="7">FAD-dependent oxidoreductase</fullName>
    </submittedName>
</protein>
<keyword evidence="8" id="KW-1185">Reference proteome</keyword>
<dbReference type="PRINTS" id="PR00368">
    <property type="entry name" value="FADPNR"/>
</dbReference>
<evidence type="ECO:0000256" key="2">
    <source>
        <dbReference type="ARBA" id="ARBA00023002"/>
    </source>
</evidence>
<feature type="domain" description="SoxA A3" evidence="6">
    <location>
        <begin position="511"/>
        <end position="596"/>
    </location>
</feature>
<dbReference type="InterPro" id="IPR036188">
    <property type="entry name" value="FAD/NAD-bd_sf"/>
</dbReference>
<keyword evidence="2" id="KW-0560">Oxidoreductase</keyword>
<dbReference type="InterPro" id="IPR023753">
    <property type="entry name" value="FAD/NAD-binding_dom"/>
</dbReference>
<comment type="similarity">
    <text evidence="1">Belongs to the GcvT family.</text>
</comment>
<feature type="domain" description="FAD/NAD(P)-binding" evidence="4">
    <location>
        <begin position="166"/>
        <end position="298"/>
    </location>
</feature>
<dbReference type="PANTHER" id="PTHR43757:SF15">
    <property type="entry name" value="PYRUVATE DEHYDROGENASE PHOSPHATASE REGULATORY SUBUNIT, MITOCHONDRIAL-LIKE"/>
    <property type="match status" value="1"/>
</dbReference>
<dbReference type="SUPFAM" id="SSF103025">
    <property type="entry name" value="Folate-binding domain"/>
    <property type="match status" value="1"/>
</dbReference>
<dbReference type="InterPro" id="IPR042204">
    <property type="entry name" value="2Fe-2S-bd_N"/>
</dbReference>
<dbReference type="InterPro" id="IPR041854">
    <property type="entry name" value="BFD-like_2Fe2S-bd_dom_sf"/>
</dbReference>
<dbReference type="Pfam" id="PF01571">
    <property type="entry name" value="GCV_T"/>
    <property type="match status" value="1"/>
</dbReference>
<dbReference type="InterPro" id="IPR028896">
    <property type="entry name" value="GcvT/YgfZ/DmdA"/>
</dbReference>
<gene>
    <name evidence="7" type="ORF">E0F26_07625</name>
</gene>
<evidence type="ECO:0000259" key="3">
    <source>
        <dbReference type="Pfam" id="PF01571"/>
    </source>
</evidence>
<dbReference type="Proteomes" id="UP001317963">
    <property type="component" value="Chromosome"/>
</dbReference>
<dbReference type="InterPro" id="IPR013977">
    <property type="entry name" value="GcvT_C"/>
</dbReference>
<evidence type="ECO:0000259" key="6">
    <source>
        <dbReference type="Pfam" id="PF17806"/>
    </source>
</evidence>
<dbReference type="Pfam" id="PF17806">
    <property type="entry name" value="SO_alpha_A3"/>
    <property type="match status" value="1"/>
</dbReference>
<dbReference type="InterPro" id="IPR027266">
    <property type="entry name" value="TrmE/GcvT-like"/>
</dbReference>
<dbReference type="RefSeq" id="WP_279241072.1">
    <property type="nucleotide sequence ID" value="NZ_CP036501.1"/>
</dbReference>
<organism evidence="7 8">
    <name type="scientific">Candidatus Paraluminiphilus aquimaris</name>
    <dbReference type="NCBI Taxonomy" id="2518994"/>
    <lineage>
        <taxon>Bacteria</taxon>
        <taxon>Pseudomonadati</taxon>
        <taxon>Pseudomonadota</taxon>
        <taxon>Gammaproteobacteria</taxon>
        <taxon>Cellvibrionales</taxon>
        <taxon>Halieaceae</taxon>
        <taxon>Candidatus Paraluminiphilus</taxon>
    </lineage>
</organism>
<dbReference type="Pfam" id="PF13510">
    <property type="entry name" value="Fer2_4"/>
    <property type="match status" value="1"/>
</dbReference>
<dbReference type="PANTHER" id="PTHR43757">
    <property type="entry name" value="AMINOMETHYLTRANSFERASE"/>
    <property type="match status" value="1"/>
</dbReference>
<dbReference type="InterPro" id="IPR029043">
    <property type="entry name" value="GcvT/YgfZ_C"/>
</dbReference>
<dbReference type="PRINTS" id="PR00469">
    <property type="entry name" value="PNDRDTASEII"/>
</dbReference>
<dbReference type="InterPro" id="IPR006222">
    <property type="entry name" value="GCVT_N"/>
</dbReference>
<dbReference type="EMBL" id="CP036501">
    <property type="protein sequence ID" value="UZP74614.1"/>
    <property type="molecule type" value="Genomic_DNA"/>
</dbReference>
<evidence type="ECO:0000259" key="4">
    <source>
        <dbReference type="Pfam" id="PF07992"/>
    </source>
</evidence>
<dbReference type="Gene3D" id="3.50.50.60">
    <property type="entry name" value="FAD/NAD(P)-binding domain"/>
    <property type="match status" value="1"/>
</dbReference>
<feature type="domain" description="Aminomethyltransferase C-terminal" evidence="5">
    <location>
        <begin position="893"/>
        <end position="973"/>
    </location>
</feature>
<reference evidence="7 8" key="1">
    <citation type="submission" date="2019-02" db="EMBL/GenBank/DDBJ databases">
        <title>Halieaceae_genomes.</title>
        <authorList>
            <person name="Li S.-H."/>
        </authorList>
    </citation>
    <scope>NUCLEOTIDE SEQUENCE [LARGE SCALE GENOMIC DNA]</scope>
    <source>
        <strain evidence="7 8">JH123</strain>
    </source>
</reference>
<evidence type="ECO:0000256" key="1">
    <source>
        <dbReference type="ARBA" id="ARBA00008609"/>
    </source>
</evidence>
<evidence type="ECO:0000313" key="7">
    <source>
        <dbReference type="EMBL" id="UZP74614.1"/>
    </source>
</evidence>
<dbReference type="Pfam" id="PF08669">
    <property type="entry name" value="GCV_T_C"/>
    <property type="match status" value="1"/>
</dbReference>
<dbReference type="SUPFAM" id="SSF51905">
    <property type="entry name" value="FAD/NAD(P)-binding domain"/>
    <property type="match status" value="1"/>
</dbReference>
<dbReference type="Gene3D" id="3.10.20.440">
    <property type="entry name" value="2Fe-2S iron-sulphur cluster binding domain, sarcosine oxidase, alpha subunit, N-terminal domain"/>
    <property type="match status" value="1"/>
</dbReference>
<dbReference type="Pfam" id="PF07992">
    <property type="entry name" value="Pyr_redox_2"/>
    <property type="match status" value="1"/>
</dbReference>
<evidence type="ECO:0000259" key="5">
    <source>
        <dbReference type="Pfam" id="PF08669"/>
    </source>
</evidence>
<sequence length="981" mass="106774">MKRLSNEYFGQWIDPSRAVRFTFEGQAIKALEGDSVASALLANNYWLQSRSFKYHRPRGPLTLCGHDANSLVQTSKAPNVLADHLSAENDLCVTGQNYTGSLRFDLSRALDWVGRFLPVGFYYKAFFKPRGIWAYWEPIVRKAAGLGVSNLSVEAPYNDKTYVFCDVAVIGGGPAGLNAALLAANAGAQVALIEQEAHLGGSLNYHAFGYASFSASGSSYEATYETTQSARNALVEAVEAHEGIRVFRSSTCNAWFSDHYLPILQSKRLVKLRAKQTILATGASEQHVVFRNNDLPGVVLCSALDRLTRLYGVIPEAPIVVLAGNDHAYRTAFSSQDGGASVGGIIDLRETPDDRELLAQAIQRNITVYSHAAVFEARSDALGHALSEVDVHKLDATSDVGEKLATIRCGVLAMSAGFMPAYQLACQAGASLSYDDDTAQFQLSNLPKGLHLAGSVNSVFALASVEASGRNAARQAMRALDLPAQAEIGVDEDTSCDEKVNFPWPFVKHPKGREFVDFDEDLQIKDIVNATRMGYRDIQLVKRFSTVGMGPSQGRHSALPTARLVANATQRSVSQTGVTTARPPLAPEPLGLLAGRRFHPLRRTPLHHRHLALNAQMMPAGNWQRPAYYGSPAQREIQIQKEVNAVRRGVGIIDVSTLGGIELRGPDAAEFMNRLYTFGFVKQPIGKTRYAVLTNEQGVVADDGVAARIGEQHFYVTATSSGVDRVYQDMLRWNAQWRLDLDIANVTSAFSAVNVAGPKSREVLALAGCDISLEPDDFPYLAYREASVAGVPARTMRVGFVGELGYELHVPSPLIGFLWDRLIAAGKEAGIRPFGVEAQRLLRLEKGHIIVGQDTDGMTQPDEVSLRWAIAKKKPFFVGGKSVEVLSKVAVERKLVGFELSAADPKPKEGHLVIREGNIVGSVTSCEYSPTLDKIIGLAYVHPEDASTGATVRIRTDGSREVQAQVTDTPFYDPDNSRQAL</sequence>
<evidence type="ECO:0000313" key="8">
    <source>
        <dbReference type="Proteomes" id="UP001317963"/>
    </source>
</evidence>
<name>A0ABY6Q5Q2_9GAMM</name>
<dbReference type="InterPro" id="IPR041117">
    <property type="entry name" value="SoxA_A3"/>
</dbReference>
<dbReference type="Gene3D" id="1.10.10.1100">
    <property type="entry name" value="BFD-like [2Fe-2S]-binding domain"/>
    <property type="match status" value="1"/>
</dbReference>